<feature type="region of interest" description="Disordered" evidence="2">
    <location>
        <begin position="1344"/>
        <end position="1406"/>
    </location>
</feature>
<feature type="region of interest" description="Disordered" evidence="2">
    <location>
        <begin position="1439"/>
        <end position="1458"/>
    </location>
</feature>
<dbReference type="Gene3D" id="1.10.555.10">
    <property type="entry name" value="Rho GTPase activation protein"/>
    <property type="match status" value="1"/>
</dbReference>
<sequence length="1860" mass="197346">MRNKGAKQKTARKRGGADHAFGCDLTEHLLATGQDVPQVLRTCAEFIEEHGIVDGIYRLSGVTSNIQRLRQECETDSCPDLTKELYLQDIHCVGSLCKLYFRELPVPLLTYQLYEKFTDTMSVKGENEQLRHIQSVVKELPATHLRTLEYLSRHLSHLATLSHHTNMHARNLALVWAPNLLRSKDMEQASSCSGDSAFLEVRVQQSVVEFILKHTEQIFSSGCEERPRPREAPSPMVAEKYATLPVPSSTTFCGSLKLMSLEEAQARSLGASHPARQRENSLPDTRTAATLYHTVIDLNDNKHKLSSKSSKKWKSIFGLGRSAKLSRNGSVLVRAQDNEKAAIRPSKSMDSICSLSPDDNMPTSGDSGGRGSGGGVCNGLPIKSRTLGSEMDFSLSDENLKVWGFSPKSQRRGGSTGASSSSSPGNARSSAAGTTATTSQKTLPEQLKVFKGDEASGSFRPTSPKNRRMLFSSSSHHSSGGGAVIGSAPPLSFFPLESPSLSPRHQRKALNISEPFAVSVPLRVSAVISANSTPCRPGGAAAASSSLNSNQSLKPTKAPSPSGPDATGGIQNTPDISSSTSNPGATREGNENLKPNPNTSRKAASGDAVAGVVAASRPISPIKGGQGACRPAEGAECLLPGLEDILSKVGATPPQSPNHPNPTPQNPNHPNPTPQNHPNPTPQNHPNPTPQNPPTQSLNHPNPTPQSPNHPNPTPQSPNHPNPTPQNPPTQSLNHPNPTPQSPNPTPQNPLTLNHPNPTPQNPTPQNPPTRSLNHPNPTPQNPNPTPKTLGEGPTKEPCACVSGGASSNMNLNLKVPKDPGPSTPDSVRPGTATKPTPAQKGDPTSNIDTDLPTPGCTVSAAAPVQTPSPKPAAAPVQTTSPKPGPTSAAPVQTPSPKPAAAPVQTPSPKPAAAPVQTTSPKPGPTSAAPVQTPSPKPAAAPVQTPSPKPGPTSAAPVNQTPSSKPAAAPVHQTPSSKPAAAPVHQTQSSKPAAAPVHQTPSSKPGPTSAAPVHQTPSPTPGPTSAARLAEPDDPTKGKKSSPESGDSSGLVPESGSSKNGALVDSRDDGNLQRFHGNRSQMATEPKGGVQGETLEVWPEDELRIMENIPEENLASVQPTRPSSESLKTNVPLSSMEQSAQIPDGRTTCHAPLLSELGPSLSQLDALRETDILNDLEEILTSTTNQSDTQSSTKDHQEEPVLLESAIPLPTSSEAAGKAKDSNTGSPNYLAAIQEPPSPAIVQVVLGDYKAEFPGKIGQLGETLLEDRGQEENVWSVGVQGRAEGPPHCGGKERKHGREREKGLDQVEPWEDLVHTQWVTSPLHTPTIEKLFSDVANQNTARVSQTTASQILPETEQLMPGPSPRATAVSRRNEASASRRNSSPVIPSLKPEGKAENSQDPPLQWAPKVPASAALVPRRFHRQASHDSSLYQSARLHPGFPEQRVGTKPSRSSVAPATRHRPCSLDLDRDLDCIFDLHGNLSPHHRVIRDISNQPTPQQNVLDLSTIIKKQCNLVEGRDPGYATWRTSTGGSAAFSEELELFLGNPRAPARRNSAPPPVGVASVRAPLTIRTSQAKAVPVIPPKVQYSSVPGSASSDVKKVPEGRKDSRTTEEKPCGSTATATPGNHPPPSSRAKEERENREPVVSRVTPSPTPAAPCSPSSPSPAESLVRLRKRSPNIEPRENYPDQMHLPLSASSLLRQRPSFRSRPRPQSLVLFSPPFPIMDHHPNATAVAAPSSAASQNSPAAADTRPHTRVVSAAGLGRAASFWDKPSHRQEETRSRRDAKTSSSQASDVLSKERVENGKGSEAVVVLRGGSAGGGNKMTLPKSGQRLETTPSSCFYQPQRRSMVLENRSSRQIE</sequence>
<accession>A0A6P8FFD7</accession>
<feature type="compositionally biased region" description="Pro residues" evidence="2">
    <location>
        <begin position="1651"/>
        <end position="1663"/>
    </location>
</feature>
<keyword evidence="4" id="KW-1185">Reference proteome</keyword>
<feature type="compositionally biased region" description="Pro residues" evidence="2">
    <location>
        <begin position="894"/>
        <end position="912"/>
    </location>
</feature>
<feature type="region of interest" description="Disordered" evidence="2">
    <location>
        <begin position="340"/>
        <end position="377"/>
    </location>
</feature>
<feature type="compositionally biased region" description="Pro residues" evidence="2">
    <location>
        <begin position="654"/>
        <end position="693"/>
    </location>
</feature>
<dbReference type="KEGG" id="char:105904390"/>
<evidence type="ECO:0000256" key="2">
    <source>
        <dbReference type="SAM" id="MobiDB-lite"/>
    </source>
</evidence>
<reference evidence="5" key="1">
    <citation type="submission" date="2025-08" db="UniProtKB">
        <authorList>
            <consortium name="RefSeq"/>
        </authorList>
    </citation>
    <scope>IDENTIFICATION</scope>
</reference>
<evidence type="ECO:0000256" key="1">
    <source>
        <dbReference type="ARBA" id="ARBA00022468"/>
    </source>
</evidence>
<gene>
    <name evidence="5" type="primary">arhgap31</name>
</gene>
<evidence type="ECO:0000259" key="3">
    <source>
        <dbReference type="PROSITE" id="PS50238"/>
    </source>
</evidence>
<dbReference type="InterPro" id="IPR008936">
    <property type="entry name" value="Rho_GTPase_activation_prot"/>
</dbReference>
<protein>
    <submittedName>
        <fullName evidence="5">Rho GTPase-activating protein 31</fullName>
    </submittedName>
</protein>
<dbReference type="GeneID" id="105904390"/>
<dbReference type="PANTHER" id="PTHR15729:SF3">
    <property type="entry name" value="RHO GTPASE-ACTIVATING PROTEIN 31"/>
    <property type="match status" value="1"/>
</dbReference>
<feature type="compositionally biased region" description="Polar residues" evidence="2">
    <location>
        <begin position="1586"/>
        <end position="1596"/>
    </location>
</feature>
<organism evidence="4 5">
    <name type="scientific">Clupea harengus</name>
    <name type="common">Atlantic herring</name>
    <dbReference type="NCBI Taxonomy" id="7950"/>
    <lineage>
        <taxon>Eukaryota</taxon>
        <taxon>Metazoa</taxon>
        <taxon>Chordata</taxon>
        <taxon>Craniata</taxon>
        <taxon>Vertebrata</taxon>
        <taxon>Euteleostomi</taxon>
        <taxon>Actinopterygii</taxon>
        <taxon>Neopterygii</taxon>
        <taxon>Teleostei</taxon>
        <taxon>Clupei</taxon>
        <taxon>Clupeiformes</taxon>
        <taxon>Clupeoidei</taxon>
        <taxon>Clupeidae</taxon>
        <taxon>Clupea</taxon>
    </lineage>
</organism>
<feature type="compositionally biased region" description="Basic and acidic residues" evidence="2">
    <location>
        <begin position="1633"/>
        <end position="1644"/>
    </location>
</feature>
<feature type="compositionally biased region" description="Basic and acidic residues" evidence="2">
    <location>
        <begin position="1796"/>
        <end position="1805"/>
    </location>
</feature>
<dbReference type="Pfam" id="PF00620">
    <property type="entry name" value="RhoGAP"/>
    <property type="match status" value="1"/>
</dbReference>
<evidence type="ECO:0000313" key="4">
    <source>
        <dbReference type="Proteomes" id="UP000515152"/>
    </source>
</evidence>
<dbReference type="OrthoDB" id="79452at2759"/>
<feature type="compositionally biased region" description="Low complexity" evidence="2">
    <location>
        <begin position="417"/>
        <end position="439"/>
    </location>
</feature>
<feature type="compositionally biased region" description="Gly residues" evidence="2">
    <location>
        <begin position="366"/>
        <end position="377"/>
    </location>
</feature>
<dbReference type="InterPro" id="IPR000198">
    <property type="entry name" value="RhoGAP_dom"/>
</dbReference>
<dbReference type="FunFam" id="1.10.555.10:FF:000002">
    <property type="entry name" value="rho GTPase-activating protein 32 isoform X1"/>
    <property type="match status" value="1"/>
</dbReference>
<dbReference type="Proteomes" id="UP000515152">
    <property type="component" value="Chromosome 8"/>
</dbReference>
<feature type="compositionally biased region" description="Basic and acidic residues" evidence="2">
    <location>
        <begin position="1771"/>
        <end position="1786"/>
    </location>
</feature>
<feature type="compositionally biased region" description="Low complexity" evidence="2">
    <location>
        <begin position="540"/>
        <end position="553"/>
    </location>
</feature>
<dbReference type="GO" id="GO:0005096">
    <property type="term" value="F:GTPase activator activity"/>
    <property type="evidence" value="ECO:0007669"/>
    <property type="project" value="UniProtKB-KW"/>
</dbReference>
<dbReference type="InterPro" id="IPR051576">
    <property type="entry name" value="PX-Rho_GAP"/>
</dbReference>
<feature type="region of interest" description="Disordered" evidence="2">
    <location>
        <begin position="1585"/>
        <end position="1671"/>
    </location>
</feature>
<feature type="region of interest" description="Disordered" evidence="2">
    <location>
        <begin position="404"/>
        <end position="484"/>
    </location>
</feature>
<proteinExistence type="predicted"/>
<feature type="compositionally biased region" description="Pro residues" evidence="2">
    <location>
        <begin position="777"/>
        <end position="786"/>
    </location>
</feature>
<feature type="compositionally biased region" description="Basic and acidic residues" evidence="2">
    <location>
        <begin position="1290"/>
        <end position="1303"/>
    </location>
</feature>
<feature type="compositionally biased region" description="Basic and acidic residues" evidence="2">
    <location>
        <begin position="1597"/>
        <end position="1615"/>
    </location>
</feature>
<feature type="compositionally biased region" description="Pro residues" evidence="2">
    <location>
        <begin position="737"/>
        <end position="748"/>
    </location>
</feature>
<dbReference type="GO" id="GO:0030027">
    <property type="term" value="C:lamellipodium"/>
    <property type="evidence" value="ECO:0007669"/>
    <property type="project" value="TreeGrafter"/>
</dbReference>
<dbReference type="RefSeq" id="XP_031427158.1">
    <property type="nucleotide sequence ID" value="XM_031571298.2"/>
</dbReference>
<feature type="compositionally biased region" description="Polar residues" evidence="2">
    <location>
        <begin position="593"/>
        <end position="602"/>
    </location>
</feature>
<feature type="compositionally biased region" description="Pro residues" evidence="2">
    <location>
        <begin position="933"/>
        <end position="951"/>
    </location>
</feature>
<feature type="region of interest" description="Disordered" evidence="2">
    <location>
        <begin position="1211"/>
        <end position="1232"/>
    </location>
</feature>
<feature type="compositionally biased region" description="Low complexity" evidence="2">
    <location>
        <begin position="1729"/>
        <end position="1748"/>
    </location>
</feature>
<feature type="compositionally biased region" description="Polar residues" evidence="2">
    <location>
        <begin position="1115"/>
        <end position="1141"/>
    </location>
</feature>
<dbReference type="PROSITE" id="PS50238">
    <property type="entry name" value="RHOGAP"/>
    <property type="match status" value="1"/>
</dbReference>
<keyword evidence="1" id="KW-0343">GTPase activation</keyword>
<dbReference type="CTD" id="57514"/>
<feature type="domain" description="Rho-GAP" evidence="3">
    <location>
        <begin position="23"/>
        <end position="219"/>
    </location>
</feature>
<feature type="region of interest" description="Disordered" evidence="2">
    <location>
        <begin position="646"/>
        <end position="1094"/>
    </location>
</feature>
<evidence type="ECO:0000313" key="5">
    <source>
        <dbReference type="RefSeq" id="XP_031427158.1"/>
    </source>
</evidence>
<feature type="compositionally biased region" description="Polar residues" evidence="2">
    <location>
        <begin position="569"/>
        <end position="584"/>
    </location>
</feature>
<dbReference type="GO" id="GO:0007264">
    <property type="term" value="P:small GTPase-mediated signal transduction"/>
    <property type="evidence" value="ECO:0007669"/>
    <property type="project" value="TreeGrafter"/>
</dbReference>
<feature type="region of interest" description="Disordered" evidence="2">
    <location>
        <begin position="1280"/>
        <end position="1303"/>
    </location>
</feature>
<feature type="region of interest" description="Disordered" evidence="2">
    <location>
        <begin position="1726"/>
        <end position="1840"/>
    </location>
</feature>
<feature type="compositionally biased region" description="Pro residues" evidence="2">
    <location>
        <begin position="757"/>
        <end position="768"/>
    </location>
</feature>
<name>A0A6P8FFD7_CLUHA</name>
<dbReference type="PANTHER" id="PTHR15729">
    <property type="entry name" value="CDC42 GTPASE-ACTIVATING PROTEIN"/>
    <property type="match status" value="1"/>
</dbReference>
<feature type="region of interest" description="Disordered" evidence="2">
    <location>
        <begin position="533"/>
        <end position="610"/>
    </location>
</feature>
<feature type="compositionally biased region" description="Pro residues" evidence="2">
    <location>
        <begin position="702"/>
        <end position="728"/>
    </location>
</feature>
<dbReference type="SMART" id="SM00324">
    <property type="entry name" value="RhoGAP"/>
    <property type="match status" value="1"/>
</dbReference>
<feature type="region of interest" description="Disordered" evidence="2">
    <location>
        <begin position="1111"/>
        <end position="1148"/>
    </location>
</feature>
<dbReference type="SUPFAM" id="SSF48350">
    <property type="entry name" value="GTPase activation domain, GAP"/>
    <property type="match status" value="1"/>
</dbReference>